<organism evidence="1 2">
    <name type="scientific">Persea americana</name>
    <name type="common">Avocado</name>
    <dbReference type="NCBI Taxonomy" id="3435"/>
    <lineage>
        <taxon>Eukaryota</taxon>
        <taxon>Viridiplantae</taxon>
        <taxon>Streptophyta</taxon>
        <taxon>Embryophyta</taxon>
        <taxon>Tracheophyta</taxon>
        <taxon>Spermatophyta</taxon>
        <taxon>Magnoliopsida</taxon>
        <taxon>Magnoliidae</taxon>
        <taxon>Laurales</taxon>
        <taxon>Lauraceae</taxon>
        <taxon>Persea</taxon>
    </lineage>
</organism>
<keyword evidence="2" id="KW-1185">Reference proteome</keyword>
<dbReference type="EMBL" id="CM056811">
    <property type="protein sequence ID" value="KAJ8638677.1"/>
    <property type="molecule type" value="Genomic_DNA"/>
</dbReference>
<sequence>MRKLQAVNNQREGSRVKKVGGSSAAKKSHKGICEIINPMPGPVYPTVDIREDIDMHFSSAWDFHTTDCSTRACFDVDGIVPEADDANDVVSATVTSPESD</sequence>
<reference evidence="1 2" key="1">
    <citation type="journal article" date="2022" name="Hortic Res">
        <title>A haplotype resolved chromosomal level avocado genome allows analysis of novel avocado genes.</title>
        <authorList>
            <person name="Nath O."/>
            <person name="Fletcher S.J."/>
            <person name="Hayward A."/>
            <person name="Shaw L.M."/>
            <person name="Masouleh A.K."/>
            <person name="Furtado A."/>
            <person name="Henry R.J."/>
            <person name="Mitter N."/>
        </authorList>
    </citation>
    <scope>NUCLEOTIDE SEQUENCE [LARGE SCALE GENOMIC DNA]</scope>
    <source>
        <strain evidence="2">cv. Hass</strain>
    </source>
</reference>
<evidence type="ECO:0000313" key="1">
    <source>
        <dbReference type="EMBL" id="KAJ8638677.1"/>
    </source>
</evidence>
<dbReference type="Proteomes" id="UP001234297">
    <property type="component" value="Chromosome 3"/>
</dbReference>
<proteinExistence type="predicted"/>
<gene>
    <name evidence="1" type="ORF">MRB53_012944</name>
</gene>
<comment type="caution">
    <text evidence="1">The sequence shown here is derived from an EMBL/GenBank/DDBJ whole genome shotgun (WGS) entry which is preliminary data.</text>
</comment>
<evidence type="ECO:0000313" key="2">
    <source>
        <dbReference type="Proteomes" id="UP001234297"/>
    </source>
</evidence>
<protein>
    <submittedName>
        <fullName evidence="1">Uncharacterized protein</fullName>
    </submittedName>
</protein>
<name>A0ACC2LZ28_PERAE</name>
<accession>A0ACC2LZ28</accession>